<reference evidence="2 3" key="1">
    <citation type="submission" date="2024-02" db="EMBL/GenBank/DDBJ databases">
        <title>Chromosome-level genome assembly of the Eurasian Minnow (Phoxinus phoxinus).</title>
        <authorList>
            <person name="Oriowo T.O."/>
            <person name="Martin S."/>
            <person name="Stange M."/>
            <person name="Chrysostomakis Y."/>
            <person name="Brown T."/>
            <person name="Winkler S."/>
            <person name="Kukowka S."/>
            <person name="Myers E.W."/>
            <person name="Bohne A."/>
        </authorList>
    </citation>
    <scope>NUCLEOTIDE SEQUENCE [LARGE SCALE GENOMIC DNA]</scope>
    <source>
        <strain evidence="2">ZFMK-TIS-60720</strain>
        <tissue evidence="2">Whole Organism</tissue>
    </source>
</reference>
<comment type="caution">
    <text evidence="2">The sequence shown here is derived from an EMBL/GenBank/DDBJ whole genome shotgun (WGS) entry which is preliminary data.</text>
</comment>
<feature type="region of interest" description="Disordered" evidence="1">
    <location>
        <begin position="1"/>
        <end position="53"/>
    </location>
</feature>
<accession>A0AAN9GW97</accession>
<proteinExistence type="predicted"/>
<keyword evidence="3" id="KW-1185">Reference proteome</keyword>
<dbReference type="EMBL" id="JAYKXH010000019">
    <property type="protein sequence ID" value="KAK7134782.1"/>
    <property type="molecule type" value="Genomic_DNA"/>
</dbReference>
<gene>
    <name evidence="2" type="ORF">R3I93_018022</name>
</gene>
<protein>
    <submittedName>
        <fullName evidence="2">Uncharacterized protein</fullName>
    </submittedName>
</protein>
<dbReference type="Proteomes" id="UP001364617">
    <property type="component" value="Unassembled WGS sequence"/>
</dbReference>
<feature type="compositionally biased region" description="Basic and acidic residues" evidence="1">
    <location>
        <begin position="8"/>
        <end position="18"/>
    </location>
</feature>
<dbReference type="AlphaFoldDB" id="A0AAN9GW97"/>
<evidence type="ECO:0000256" key="1">
    <source>
        <dbReference type="SAM" id="MobiDB-lite"/>
    </source>
</evidence>
<organism evidence="2 3">
    <name type="scientific">Phoxinus phoxinus</name>
    <name type="common">Eurasian minnow</name>
    <dbReference type="NCBI Taxonomy" id="58324"/>
    <lineage>
        <taxon>Eukaryota</taxon>
        <taxon>Metazoa</taxon>
        <taxon>Chordata</taxon>
        <taxon>Craniata</taxon>
        <taxon>Vertebrata</taxon>
        <taxon>Euteleostomi</taxon>
        <taxon>Actinopterygii</taxon>
        <taxon>Neopterygii</taxon>
        <taxon>Teleostei</taxon>
        <taxon>Ostariophysi</taxon>
        <taxon>Cypriniformes</taxon>
        <taxon>Leuciscidae</taxon>
        <taxon>Phoxininae</taxon>
        <taxon>Phoxinus</taxon>
    </lineage>
</organism>
<name>A0AAN9GW97_9TELE</name>
<sequence length="53" mass="5705">MGTPAEHSVSEVCRRESDPGVEGEGWGSDTQAEPCNTPIPLPAANKKKKKKKK</sequence>
<evidence type="ECO:0000313" key="2">
    <source>
        <dbReference type="EMBL" id="KAK7134782.1"/>
    </source>
</evidence>
<evidence type="ECO:0000313" key="3">
    <source>
        <dbReference type="Proteomes" id="UP001364617"/>
    </source>
</evidence>